<sequence length="78" mass="8286">MNMRHFTAPELVGAVWKTSSYSGSGEGQCVELADLTIPPFDGMRAIRDSKAPQGPALIFSELSVTDFLADVRGGKPGC</sequence>
<feature type="domain" description="DUF397" evidence="1">
    <location>
        <begin position="14"/>
        <end position="72"/>
    </location>
</feature>
<proteinExistence type="predicted"/>
<organism evidence="2 3">
    <name type="scientific">Streptomyces acidiscabies</name>
    <dbReference type="NCBI Taxonomy" id="42234"/>
    <lineage>
        <taxon>Bacteria</taxon>
        <taxon>Bacillati</taxon>
        <taxon>Actinomycetota</taxon>
        <taxon>Actinomycetes</taxon>
        <taxon>Kitasatosporales</taxon>
        <taxon>Streptomycetaceae</taxon>
        <taxon>Streptomyces</taxon>
    </lineage>
</organism>
<accession>A0ABU4M9X6</accession>
<dbReference type="Pfam" id="PF04149">
    <property type="entry name" value="DUF397"/>
    <property type="match status" value="1"/>
</dbReference>
<keyword evidence="3" id="KW-1185">Reference proteome</keyword>
<dbReference type="InterPro" id="IPR007278">
    <property type="entry name" value="DUF397"/>
</dbReference>
<protein>
    <submittedName>
        <fullName evidence="2">DUF397 domain-containing protein</fullName>
    </submittedName>
</protein>
<name>A0ABU4M9X6_9ACTN</name>
<evidence type="ECO:0000259" key="1">
    <source>
        <dbReference type="Pfam" id="PF04149"/>
    </source>
</evidence>
<reference evidence="2 3" key="1">
    <citation type="journal article" date="2023" name="Microb. Genom.">
        <title>Mesoterricola silvestris gen. nov., sp. nov., Mesoterricola sediminis sp. nov., Geothrix oryzae sp. nov., Geothrix edaphica sp. nov., Geothrix rubra sp. nov., and Geothrix limicola sp. nov., six novel members of Acidobacteriota isolated from soils.</title>
        <authorList>
            <person name="Weisberg A.J."/>
            <person name="Pearce E."/>
            <person name="Kramer C.G."/>
            <person name="Chang J.H."/>
            <person name="Clarke C.R."/>
        </authorList>
    </citation>
    <scope>NUCLEOTIDE SEQUENCE [LARGE SCALE GENOMIC DNA]</scope>
    <source>
        <strain evidence="2 3">NB05-1H</strain>
    </source>
</reference>
<dbReference type="Proteomes" id="UP001272987">
    <property type="component" value="Unassembled WGS sequence"/>
</dbReference>
<dbReference type="RefSeq" id="WP_319167271.1">
    <property type="nucleotide sequence ID" value="NZ_JARAWP010000040.1"/>
</dbReference>
<dbReference type="EMBL" id="JARAWP010000040">
    <property type="protein sequence ID" value="MDX3024919.1"/>
    <property type="molecule type" value="Genomic_DNA"/>
</dbReference>
<comment type="caution">
    <text evidence="2">The sequence shown here is derived from an EMBL/GenBank/DDBJ whole genome shotgun (WGS) entry which is preliminary data.</text>
</comment>
<evidence type="ECO:0000313" key="2">
    <source>
        <dbReference type="EMBL" id="MDX3024919.1"/>
    </source>
</evidence>
<gene>
    <name evidence="2" type="ORF">PV666_44710</name>
</gene>
<evidence type="ECO:0000313" key="3">
    <source>
        <dbReference type="Proteomes" id="UP001272987"/>
    </source>
</evidence>